<evidence type="ECO:0000313" key="2">
    <source>
        <dbReference type="Proteomes" id="UP000254134"/>
    </source>
</evidence>
<accession>A0A7M2Z2F8</accession>
<organism evidence="1 2">
    <name type="scientific">Gaiella occulta</name>
    <dbReference type="NCBI Taxonomy" id="1002870"/>
    <lineage>
        <taxon>Bacteria</taxon>
        <taxon>Bacillati</taxon>
        <taxon>Actinomycetota</taxon>
        <taxon>Thermoleophilia</taxon>
        <taxon>Gaiellales</taxon>
        <taxon>Gaiellaceae</taxon>
        <taxon>Gaiella</taxon>
    </lineage>
</organism>
<dbReference type="AlphaFoldDB" id="A0A7M2Z2F8"/>
<evidence type="ECO:0000313" key="1">
    <source>
        <dbReference type="EMBL" id="RDI76132.1"/>
    </source>
</evidence>
<gene>
    <name evidence="1" type="ORF">Gocc_0551</name>
</gene>
<proteinExistence type="predicted"/>
<evidence type="ECO:0008006" key="3">
    <source>
        <dbReference type="Google" id="ProtNLM"/>
    </source>
</evidence>
<dbReference type="Proteomes" id="UP000254134">
    <property type="component" value="Unassembled WGS sequence"/>
</dbReference>
<dbReference type="EMBL" id="QQZY01000001">
    <property type="protein sequence ID" value="RDI76132.1"/>
    <property type="molecule type" value="Genomic_DNA"/>
</dbReference>
<dbReference type="RefSeq" id="WP_114794978.1">
    <property type="nucleotide sequence ID" value="NZ_QQZY01000001.1"/>
</dbReference>
<dbReference type="OrthoDB" id="129839at2"/>
<protein>
    <recommendedName>
        <fullName evidence="3">Ribbon-helix-helix protein, copG family</fullName>
    </recommendedName>
</protein>
<name>A0A7M2Z2F8_9ACTN</name>
<comment type="caution">
    <text evidence="1">The sequence shown here is derived from an EMBL/GenBank/DDBJ whole genome shotgun (WGS) entry which is preliminary data.</text>
</comment>
<reference evidence="2" key="2">
    <citation type="journal article" date="2019" name="MicrobiologyOpen">
        <title>High-quality draft genome sequence of Gaiella occulta isolated from a 150 meter deep mineral water borehole and comparison with the genome sequences of other deep-branching lineages of the phylum Actinobacteria.</title>
        <authorList>
            <person name="Severino R."/>
            <person name="Froufe H.J.C."/>
            <person name="Barroso C."/>
            <person name="Albuquerque L."/>
            <person name="Lobo-da-Cunha A."/>
            <person name="da Costa M.S."/>
            <person name="Egas C."/>
        </authorList>
    </citation>
    <scope>NUCLEOTIDE SEQUENCE [LARGE SCALE GENOMIC DNA]</scope>
    <source>
        <strain evidence="2">F2-233</strain>
    </source>
</reference>
<sequence length="86" mass="9398">MSKRLQILLDERELRDIRRAANRAGQTVSEWARQAMRAHARAGGSNADPARKLAVIQSAAAHAFPTAEIDEMLAQIEAGYAETKPA</sequence>
<reference evidence="1 2" key="1">
    <citation type="submission" date="2018-07" db="EMBL/GenBank/DDBJ databases">
        <title>High-quality-draft genome sequence of Gaiella occulta.</title>
        <authorList>
            <person name="Severino R."/>
            <person name="Froufe H.J.C."/>
            <person name="Rainey F.A."/>
            <person name="Barroso C."/>
            <person name="Albuquerque L."/>
            <person name="Lobo-Da-Cunha A."/>
            <person name="Da Costa M.S."/>
            <person name="Egas C."/>
        </authorList>
    </citation>
    <scope>NUCLEOTIDE SEQUENCE [LARGE SCALE GENOMIC DNA]</scope>
    <source>
        <strain evidence="1 2">F2-233</strain>
    </source>
</reference>
<keyword evidence="2" id="KW-1185">Reference proteome</keyword>